<accession>A0A1N7EI15</accession>
<evidence type="ECO:0000313" key="1">
    <source>
        <dbReference type="EMBL" id="SIR87700.1"/>
    </source>
</evidence>
<dbReference type="AlphaFoldDB" id="A0A1N7EI15"/>
<organism evidence="1 2">
    <name type="scientific">Microbispora rosea</name>
    <dbReference type="NCBI Taxonomy" id="58117"/>
    <lineage>
        <taxon>Bacteria</taxon>
        <taxon>Bacillati</taxon>
        <taxon>Actinomycetota</taxon>
        <taxon>Actinomycetes</taxon>
        <taxon>Streptosporangiales</taxon>
        <taxon>Streptosporangiaceae</taxon>
        <taxon>Microbispora</taxon>
    </lineage>
</organism>
<sequence length="36" mass="3791">MNPPAAGQAGFERVSASFWSWRSINLVGAVLVSDLG</sequence>
<dbReference type="EMBL" id="FTNI01000018">
    <property type="protein sequence ID" value="SIR87700.1"/>
    <property type="molecule type" value="Genomic_DNA"/>
</dbReference>
<name>A0A1N7EI15_9ACTN</name>
<protein>
    <submittedName>
        <fullName evidence="1">Uncharacterized protein</fullName>
    </submittedName>
</protein>
<dbReference type="Proteomes" id="UP000186096">
    <property type="component" value="Unassembled WGS sequence"/>
</dbReference>
<gene>
    <name evidence="1" type="ORF">SAMN05421833_11819</name>
</gene>
<reference evidence="2" key="1">
    <citation type="submission" date="2017-01" db="EMBL/GenBank/DDBJ databases">
        <authorList>
            <person name="Varghese N."/>
            <person name="Submissions S."/>
        </authorList>
    </citation>
    <scope>NUCLEOTIDE SEQUENCE [LARGE SCALE GENOMIC DNA]</scope>
    <source>
        <strain evidence="2">ATCC 12950</strain>
    </source>
</reference>
<keyword evidence="2" id="KW-1185">Reference proteome</keyword>
<evidence type="ECO:0000313" key="2">
    <source>
        <dbReference type="Proteomes" id="UP000186096"/>
    </source>
</evidence>
<proteinExistence type="predicted"/>